<dbReference type="InterPro" id="IPR052600">
    <property type="entry name" value="Nuc_rcpt_coact/corep"/>
</dbReference>
<feature type="compositionally biased region" description="Low complexity" evidence="1">
    <location>
        <begin position="1"/>
        <end position="12"/>
    </location>
</feature>
<gene>
    <name evidence="2" type="ORF">ODALV1_LOCUS15795</name>
</gene>
<dbReference type="PANTHER" id="PTHR23295:SF6">
    <property type="entry name" value="NEOSIN, ISOFORM A"/>
    <property type="match status" value="1"/>
</dbReference>
<dbReference type="EMBL" id="CAXLJM020000049">
    <property type="protein sequence ID" value="CAL8112818.1"/>
    <property type="molecule type" value="Genomic_DNA"/>
</dbReference>
<comment type="caution">
    <text evidence="2">The sequence shown here is derived from an EMBL/GenBank/DDBJ whole genome shotgun (WGS) entry which is preliminary data.</text>
</comment>
<keyword evidence="3" id="KW-1185">Reference proteome</keyword>
<name>A0ABP1QZR4_9HEXA</name>
<evidence type="ECO:0000313" key="2">
    <source>
        <dbReference type="EMBL" id="CAL8112818.1"/>
    </source>
</evidence>
<dbReference type="Proteomes" id="UP001642540">
    <property type="component" value="Unassembled WGS sequence"/>
</dbReference>
<dbReference type="Gene3D" id="3.40.50.800">
    <property type="entry name" value="Anticodon-binding domain"/>
    <property type="match status" value="1"/>
</dbReference>
<dbReference type="SUPFAM" id="SSF52954">
    <property type="entry name" value="Class II aaRS ABD-related"/>
    <property type="match status" value="1"/>
</dbReference>
<evidence type="ECO:0008006" key="4">
    <source>
        <dbReference type="Google" id="ProtNLM"/>
    </source>
</evidence>
<dbReference type="InterPro" id="IPR036621">
    <property type="entry name" value="Anticodon-bd_dom_sf"/>
</dbReference>
<dbReference type="PANTHER" id="PTHR23295">
    <property type="entry name" value="NUCLEAR RECEPTOR COACTIVATOR 5-RELATED"/>
    <property type="match status" value="1"/>
</dbReference>
<proteinExistence type="predicted"/>
<protein>
    <recommendedName>
        <fullName evidence="4">Nuclear receptor coactivator 5</fullName>
    </recommendedName>
</protein>
<sequence length="330" mass="36249">MSYSYGGPAPMGRGRGASAYGPPLGHDPYYAPPGPRGGGRGHMQSAPGYMPHSDYDSSPMNMMPRGPSYGEHGSFGRGYPGNSPHAPLHPGGRGGPGNNQTRPGSGFESSSNSDDPRASGPSGGKSAFANDCEIIVLHKTQQQYGEMVENQLRAQGLSVDMMFPKADVNISEFLAPCAKRGLIFAVIISDENELARNLNFYQFRGLAKPQFHKNVPLAMAVTLIKRKYDELQDKEIGFVPENIKQLLGRTMNNKKLNNLEYTAVIKFFQERKNRQNAFLNRTSNVIQDHRNDISSLVDSAEGKELQKRIQDMLHEMRRSGGDKDESGKTS</sequence>
<feature type="compositionally biased region" description="Polar residues" evidence="1">
    <location>
        <begin position="98"/>
        <end position="113"/>
    </location>
</feature>
<evidence type="ECO:0000256" key="1">
    <source>
        <dbReference type="SAM" id="MobiDB-lite"/>
    </source>
</evidence>
<feature type="region of interest" description="Disordered" evidence="1">
    <location>
        <begin position="1"/>
        <end position="126"/>
    </location>
</feature>
<organism evidence="2 3">
    <name type="scientific">Orchesella dallaii</name>
    <dbReference type="NCBI Taxonomy" id="48710"/>
    <lineage>
        <taxon>Eukaryota</taxon>
        <taxon>Metazoa</taxon>
        <taxon>Ecdysozoa</taxon>
        <taxon>Arthropoda</taxon>
        <taxon>Hexapoda</taxon>
        <taxon>Collembola</taxon>
        <taxon>Entomobryomorpha</taxon>
        <taxon>Entomobryoidea</taxon>
        <taxon>Orchesellidae</taxon>
        <taxon>Orchesellinae</taxon>
        <taxon>Orchesella</taxon>
    </lineage>
</organism>
<reference evidence="2 3" key="1">
    <citation type="submission" date="2024-08" db="EMBL/GenBank/DDBJ databases">
        <authorList>
            <person name="Cucini C."/>
            <person name="Frati F."/>
        </authorList>
    </citation>
    <scope>NUCLEOTIDE SEQUENCE [LARGE SCALE GENOMIC DNA]</scope>
</reference>
<evidence type="ECO:0000313" key="3">
    <source>
        <dbReference type="Proteomes" id="UP001642540"/>
    </source>
</evidence>
<accession>A0ABP1QZR4</accession>